<comment type="catalytic activity">
    <reaction evidence="12">
        <text>D-fructose(out) = D-fructose(in)</text>
        <dbReference type="Rhea" id="RHEA:60372"/>
        <dbReference type="ChEBI" id="CHEBI:37721"/>
    </reaction>
    <physiologicalReaction direction="left-to-right" evidence="12">
        <dbReference type="Rhea" id="RHEA:60373"/>
    </physiologicalReaction>
</comment>
<protein>
    <recommendedName>
        <fullName evidence="13">Hexose transporter 1</fullName>
    </recommendedName>
</protein>
<dbReference type="GO" id="GO:0016020">
    <property type="term" value="C:membrane"/>
    <property type="evidence" value="ECO:0007669"/>
    <property type="project" value="UniProtKB-SubCell"/>
</dbReference>
<dbReference type="AlphaFoldDB" id="A0A9N8D762"/>
<dbReference type="Pfam" id="PF00083">
    <property type="entry name" value="Sugar_tr"/>
    <property type="match status" value="1"/>
</dbReference>
<feature type="transmembrane region" description="Helical" evidence="14">
    <location>
        <begin position="338"/>
        <end position="357"/>
    </location>
</feature>
<dbReference type="PANTHER" id="PTHR23511:SF34">
    <property type="entry name" value="SYNAPTIC VESICLE GLYCOPROTEIN 2"/>
    <property type="match status" value="1"/>
</dbReference>
<dbReference type="InterPro" id="IPR020846">
    <property type="entry name" value="MFS_dom"/>
</dbReference>
<evidence type="ECO:0000256" key="8">
    <source>
        <dbReference type="ARBA" id="ARBA00044648"/>
    </source>
</evidence>
<feature type="domain" description="Major facilitator superfamily (MFS) profile" evidence="15">
    <location>
        <begin position="25"/>
        <end position="449"/>
    </location>
</feature>
<evidence type="ECO:0000313" key="17">
    <source>
        <dbReference type="Proteomes" id="UP001153069"/>
    </source>
</evidence>
<dbReference type="PRINTS" id="PR00171">
    <property type="entry name" value="SUGRTRNSPORT"/>
</dbReference>
<dbReference type="EMBL" id="CAICTM010000018">
    <property type="protein sequence ID" value="CAB9497349.1"/>
    <property type="molecule type" value="Genomic_DNA"/>
</dbReference>
<evidence type="ECO:0000256" key="9">
    <source>
        <dbReference type="ARBA" id="ARBA00044656"/>
    </source>
</evidence>
<sequence length="473" mass="51076">MTTPLKLDIDEAIERLGMGRFQRRLLLAAGLCIAADTIEVLLLSFLTLVVTKEWDLNHQQASAVTSVVFIGALIGTLVLGPLGDALGRKPLFVFSTTLIAVCGMLTALSTTYWIMMIFQFGVGIGVGGVVIPFDAIAEFIPNEQRGTQLLILGYFWTLGTMAVPILAWLGLKEESSWRLFVVLCSIPCVISTFLTIVFVPESPRWLLTQGKHDQALEILRTAAATNQLDPTETFPEGVTLIDKHEADTEVASVFTLLKPEWRKMTILLWSTWIGLAFLYWGTIQVVTLVFVDESQLKNGDVLTFDYGAIFSSSCAEIVGQTLVILLIHRAGRTKITSLMYLLGGICVFGLCWAASDITTPRSVLVVLAFFARCFAMGASSMTWIVTAELLPTQIRTTGHSAANGVARLGGAISPFLVSPANPIGLIGLVMGVVSILTSVVAWNLPETAGAAIGTAGKRELDPDGKPIQVSEIV</sequence>
<keyword evidence="3" id="KW-0813">Transport</keyword>
<evidence type="ECO:0000256" key="10">
    <source>
        <dbReference type="ARBA" id="ARBA00044662"/>
    </source>
</evidence>
<comment type="catalytic activity">
    <reaction evidence="9">
        <text>D-xylose(out) = D-xylose(in)</text>
        <dbReference type="Rhea" id="RHEA:78427"/>
        <dbReference type="ChEBI" id="CHEBI:53455"/>
    </reaction>
    <physiologicalReaction direction="left-to-right" evidence="9">
        <dbReference type="Rhea" id="RHEA:78428"/>
    </physiologicalReaction>
</comment>
<feature type="transmembrane region" description="Helical" evidence="14">
    <location>
        <begin position="177"/>
        <end position="199"/>
    </location>
</feature>
<comment type="subcellular location">
    <subcellularLocation>
        <location evidence="1">Membrane</location>
        <topology evidence="1">Multi-pass membrane protein</topology>
    </subcellularLocation>
</comment>
<evidence type="ECO:0000313" key="16">
    <source>
        <dbReference type="EMBL" id="CAB9497349.1"/>
    </source>
</evidence>
<evidence type="ECO:0000256" key="12">
    <source>
        <dbReference type="ARBA" id="ARBA00044710"/>
    </source>
</evidence>
<evidence type="ECO:0000256" key="2">
    <source>
        <dbReference type="ARBA" id="ARBA00011738"/>
    </source>
</evidence>
<gene>
    <name evidence="16" type="ORF">SEMRO_18_G013010.1</name>
</gene>
<keyword evidence="5 14" id="KW-1133">Transmembrane helix</keyword>
<dbReference type="SUPFAM" id="SSF103473">
    <property type="entry name" value="MFS general substrate transporter"/>
    <property type="match status" value="1"/>
</dbReference>
<dbReference type="GO" id="GO:0022857">
    <property type="term" value="F:transmembrane transporter activity"/>
    <property type="evidence" value="ECO:0007669"/>
    <property type="project" value="InterPro"/>
</dbReference>
<feature type="transmembrane region" description="Helical" evidence="14">
    <location>
        <begin position="363"/>
        <end position="385"/>
    </location>
</feature>
<feature type="transmembrane region" description="Helical" evidence="14">
    <location>
        <begin position="61"/>
        <end position="79"/>
    </location>
</feature>
<dbReference type="OrthoDB" id="4139357at2759"/>
<dbReference type="InterPro" id="IPR003663">
    <property type="entry name" value="Sugar/inositol_transpt"/>
</dbReference>
<comment type="catalytic activity">
    <reaction evidence="11">
        <text>D-glucosamine(out) = D-glucosamine(in)</text>
        <dbReference type="Rhea" id="RHEA:78423"/>
        <dbReference type="ChEBI" id="CHEBI:58723"/>
    </reaction>
    <physiologicalReaction direction="left-to-right" evidence="11">
        <dbReference type="Rhea" id="RHEA:78424"/>
    </physiologicalReaction>
</comment>
<evidence type="ECO:0000256" key="11">
    <source>
        <dbReference type="ARBA" id="ARBA00044668"/>
    </source>
</evidence>
<name>A0A9N8D762_9STRA</name>
<comment type="subunit">
    <text evidence="2">Homodimer.</text>
</comment>
<evidence type="ECO:0000256" key="1">
    <source>
        <dbReference type="ARBA" id="ARBA00004141"/>
    </source>
</evidence>
<evidence type="ECO:0000256" key="3">
    <source>
        <dbReference type="ARBA" id="ARBA00022448"/>
    </source>
</evidence>
<feature type="transmembrane region" description="Helical" evidence="14">
    <location>
        <begin position="25"/>
        <end position="49"/>
    </location>
</feature>
<keyword evidence="4 14" id="KW-0812">Transmembrane</keyword>
<evidence type="ECO:0000256" key="7">
    <source>
        <dbReference type="ARBA" id="ARBA00044637"/>
    </source>
</evidence>
<feature type="transmembrane region" description="Helical" evidence="14">
    <location>
        <begin position="91"/>
        <end position="108"/>
    </location>
</feature>
<dbReference type="Gene3D" id="1.20.1250.20">
    <property type="entry name" value="MFS general substrate transporter like domains"/>
    <property type="match status" value="1"/>
</dbReference>
<keyword evidence="6 14" id="KW-0472">Membrane</keyword>
<reference evidence="16" key="1">
    <citation type="submission" date="2020-06" db="EMBL/GenBank/DDBJ databases">
        <authorList>
            <consortium name="Plant Systems Biology data submission"/>
        </authorList>
    </citation>
    <scope>NUCLEOTIDE SEQUENCE</scope>
    <source>
        <strain evidence="16">D6</strain>
    </source>
</reference>
<feature type="transmembrane region" description="Helical" evidence="14">
    <location>
        <begin position="114"/>
        <end position="137"/>
    </location>
</feature>
<evidence type="ECO:0000256" key="5">
    <source>
        <dbReference type="ARBA" id="ARBA00022989"/>
    </source>
</evidence>
<dbReference type="PROSITE" id="PS50850">
    <property type="entry name" value="MFS"/>
    <property type="match status" value="1"/>
</dbReference>
<dbReference type="Proteomes" id="UP001153069">
    <property type="component" value="Unassembled WGS sequence"/>
</dbReference>
<accession>A0A9N8D762</accession>
<comment type="catalytic activity">
    <reaction evidence="10">
        <text>D-mannose(out) = D-mannose(in)</text>
        <dbReference type="Rhea" id="RHEA:78391"/>
        <dbReference type="ChEBI" id="CHEBI:4208"/>
    </reaction>
    <physiologicalReaction direction="left-to-right" evidence="10">
        <dbReference type="Rhea" id="RHEA:78392"/>
    </physiologicalReaction>
</comment>
<evidence type="ECO:0000256" key="4">
    <source>
        <dbReference type="ARBA" id="ARBA00022692"/>
    </source>
</evidence>
<proteinExistence type="predicted"/>
<evidence type="ECO:0000256" key="14">
    <source>
        <dbReference type="SAM" id="Phobius"/>
    </source>
</evidence>
<evidence type="ECO:0000259" key="15">
    <source>
        <dbReference type="PROSITE" id="PS50850"/>
    </source>
</evidence>
<comment type="caution">
    <text evidence="16">The sequence shown here is derived from an EMBL/GenBank/DDBJ whole genome shotgun (WGS) entry which is preliminary data.</text>
</comment>
<dbReference type="InterPro" id="IPR005828">
    <property type="entry name" value="MFS_sugar_transport-like"/>
</dbReference>
<evidence type="ECO:0000256" key="6">
    <source>
        <dbReference type="ARBA" id="ARBA00023136"/>
    </source>
</evidence>
<feature type="transmembrane region" description="Helical" evidence="14">
    <location>
        <begin position="423"/>
        <end position="444"/>
    </location>
</feature>
<dbReference type="PANTHER" id="PTHR23511">
    <property type="entry name" value="SYNAPTIC VESICLE GLYCOPROTEIN 2"/>
    <property type="match status" value="1"/>
</dbReference>
<organism evidence="16 17">
    <name type="scientific">Seminavis robusta</name>
    <dbReference type="NCBI Taxonomy" id="568900"/>
    <lineage>
        <taxon>Eukaryota</taxon>
        <taxon>Sar</taxon>
        <taxon>Stramenopiles</taxon>
        <taxon>Ochrophyta</taxon>
        <taxon>Bacillariophyta</taxon>
        <taxon>Bacillariophyceae</taxon>
        <taxon>Bacillariophycidae</taxon>
        <taxon>Naviculales</taxon>
        <taxon>Naviculaceae</taxon>
        <taxon>Seminavis</taxon>
    </lineage>
</organism>
<evidence type="ECO:0000256" key="13">
    <source>
        <dbReference type="ARBA" id="ARBA00044780"/>
    </source>
</evidence>
<keyword evidence="17" id="KW-1185">Reference proteome</keyword>
<feature type="transmembrane region" description="Helical" evidence="14">
    <location>
        <begin position="266"/>
        <end position="291"/>
    </location>
</feature>
<dbReference type="InterPro" id="IPR036259">
    <property type="entry name" value="MFS_trans_sf"/>
</dbReference>
<comment type="catalytic activity">
    <reaction evidence="8">
        <text>D-glucose(out) = D-glucose(in)</text>
        <dbReference type="Rhea" id="RHEA:60376"/>
        <dbReference type="ChEBI" id="CHEBI:4167"/>
    </reaction>
    <physiologicalReaction direction="left-to-right" evidence="8">
        <dbReference type="Rhea" id="RHEA:60377"/>
    </physiologicalReaction>
</comment>
<comment type="catalytic activity">
    <reaction evidence="7">
        <text>D-galactose(in) = D-galactose(out)</text>
        <dbReference type="Rhea" id="RHEA:34915"/>
        <dbReference type="ChEBI" id="CHEBI:4139"/>
    </reaction>
    <physiologicalReaction direction="right-to-left" evidence="7">
        <dbReference type="Rhea" id="RHEA:34917"/>
    </physiologicalReaction>
</comment>
<feature type="transmembrane region" description="Helical" evidence="14">
    <location>
        <begin position="149"/>
        <end position="171"/>
    </location>
</feature>